<dbReference type="InterPro" id="IPR001611">
    <property type="entry name" value="Leu-rich_rpt"/>
</dbReference>
<dbReference type="InterPro" id="IPR011009">
    <property type="entry name" value="Kinase-like_dom_sf"/>
</dbReference>
<evidence type="ECO:0000256" key="5">
    <source>
        <dbReference type="ARBA" id="ARBA00022614"/>
    </source>
</evidence>
<evidence type="ECO:0000256" key="9">
    <source>
        <dbReference type="ARBA" id="ARBA00022741"/>
    </source>
</evidence>
<dbReference type="Pfam" id="PF00560">
    <property type="entry name" value="LRR_1"/>
    <property type="match status" value="1"/>
</dbReference>
<evidence type="ECO:0000256" key="13">
    <source>
        <dbReference type="ARBA" id="ARBA00023136"/>
    </source>
</evidence>
<dbReference type="Gene3D" id="3.80.10.10">
    <property type="entry name" value="Ribonuclease Inhibitor"/>
    <property type="match status" value="1"/>
</dbReference>
<dbReference type="CDD" id="cd14066">
    <property type="entry name" value="STKc_IRAK"/>
    <property type="match status" value="1"/>
</dbReference>
<keyword evidence="8" id="KW-0677">Repeat</keyword>
<keyword evidence="4" id="KW-0597">Phosphoprotein</keyword>
<comment type="catalytic activity">
    <reaction evidence="15">
        <text>L-threonyl-[protein] + ATP = O-phospho-L-threonyl-[protein] + ADP + H(+)</text>
        <dbReference type="Rhea" id="RHEA:46608"/>
        <dbReference type="Rhea" id="RHEA-COMP:11060"/>
        <dbReference type="Rhea" id="RHEA-COMP:11605"/>
        <dbReference type="ChEBI" id="CHEBI:15378"/>
        <dbReference type="ChEBI" id="CHEBI:30013"/>
        <dbReference type="ChEBI" id="CHEBI:30616"/>
        <dbReference type="ChEBI" id="CHEBI:61977"/>
        <dbReference type="ChEBI" id="CHEBI:456216"/>
        <dbReference type="EC" id="2.7.11.1"/>
    </reaction>
</comment>
<feature type="signal peptide" evidence="19">
    <location>
        <begin position="1"/>
        <end position="21"/>
    </location>
</feature>
<evidence type="ECO:0000256" key="7">
    <source>
        <dbReference type="ARBA" id="ARBA00022692"/>
    </source>
</evidence>
<evidence type="ECO:0000313" key="22">
    <source>
        <dbReference type="Proteomes" id="UP001327560"/>
    </source>
</evidence>
<evidence type="ECO:0000256" key="14">
    <source>
        <dbReference type="ARBA" id="ARBA00023170"/>
    </source>
</evidence>
<comment type="catalytic activity">
    <reaction evidence="16">
        <text>L-seryl-[protein] + ATP = O-phospho-L-seryl-[protein] + ADP + H(+)</text>
        <dbReference type="Rhea" id="RHEA:17989"/>
        <dbReference type="Rhea" id="RHEA-COMP:9863"/>
        <dbReference type="Rhea" id="RHEA-COMP:11604"/>
        <dbReference type="ChEBI" id="CHEBI:15378"/>
        <dbReference type="ChEBI" id="CHEBI:29999"/>
        <dbReference type="ChEBI" id="CHEBI:30616"/>
        <dbReference type="ChEBI" id="CHEBI:83421"/>
        <dbReference type="ChEBI" id="CHEBI:456216"/>
        <dbReference type="EC" id="2.7.11.1"/>
    </reaction>
</comment>
<dbReference type="Gene3D" id="2.60.120.430">
    <property type="entry name" value="Galactose-binding lectin"/>
    <property type="match status" value="1"/>
</dbReference>
<keyword evidence="3" id="KW-0723">Serine/threonine-protein kinase</keyword>
<dbReference type="Pfam" id="PF12819">
    <property type="entry name" value="Malectin_like"/>
    <property type="match status" value="1"/>
</dbReference>
<dbReference type="SUPFAM" id="SSF52058">
    <property type="entry name" value="L domain-like"/>
    <property type="match status" value="1"/>
</dbReference>
<dbReference type="InterPro" id="IPR032675">
    <property type="entry name" value="LRR_dom_sf"/>
</dbReference>
<dbReference type="Gene3D" id="3.30.200.20">
    <property type="entry name" value="Phosphorylase Kinase, domain 1"/>
    <property type="match status" value="1"/>
</dbReference>
<dbReference type="SUPFAM" id="SSF56112">
    <property type="entry name" value="Protein kinase-like (PK-like)"/>
    <property type="match status" value="1"/>
</dbReference>
<evidence type="ECO:0000259" key="20">
    <source>
        <dbReference type="PROSITE" id="PS50011"/>
    </source>
</evidence>
<keyword evidence="10" id="KW-0418">Kinase</keyword>
<feature type="chain" id="PRO_5042812973" description="non-specific serine/threonine protein kinase" evidence="19">
    <location>
        <begin position="22"/>
        <end position="912"/>
    </location>
</feature>
<keyword evidence="22" id="KW-1185">Reference proteome</keyword>
<dbReference type="GO" id="GO:0005524">
    <property type="term" value="F:ATP binding"/>
    <property type="evidence" value="ECO:0007669"/>
    <property type="project" value="UniProtKB-UniRule"/>
</dbReference>
<dbReference type="InterPro" id="IPR001245">
    <property type="entry name" value="Ser-Thr/Tyr_kinase_cat_dom"/>
</dbReference>
<evidence type="ECO:0000256" key="2">
    <source>
        <dbReference type="ARBA" id="ARBA00012513"/>
    </source>
</evidence>
<evidence type="ECO:0000256" key="8">
    <source>
        <dbReference type="ARBA" id="ARBA00022737"/>
    </source>
</evidence>
<dbReference type="FunFam" id="3.80.10.10:FF:001357">
    <property type="entry name" value="Leucine-rich repeat protein kinase family protein"/>
    <property type="match status" value="1"/>
</dbReference>
<dbReference type="InterPro" id="IPR024788">
    <property type="entry name" value="Malectin-like_Carb-bd_dom"/>
</dbReference>
<gene>
    <name evidence="21" type="ORF">Cni_G23626</name>
</gene>
<evidence type="ECO:0000256" key="19">
    <source>
        <dbReference type="SAM" id="SignalP"/>
    </source>
</evidence>
<evidence type="ECO:0000256" key="3">
    <source>
        <dbReference type="ARBA" id="ARBA00022527"/>
    </source>
</evidence>
<dbReference type="Gene3D" id="1.10.510.10">
    <property type="entry name" value="Transferase(Phosphotransferase) domain 1"/>
    <property type="match status" value="1"/>
</dbReference>
<evidence type="ECO:0000256" key="12">
    <source>
        <dbReference type="ARBA" id="ARBA00022989"/>
    </source>
</evidence>
<keyword evidence="9 17" id="KW-0547">Nucleotide-binding</keyword>
<reference evidence="21 22" key="1">
    <citation type="submission" date="2023-10" db="EMBL/GenBank/DDBJ databases">
        <title>Chromosome-scale genome assembly provides insights into flower coloration mechanisms of Canna indica.</title>
        <authorList>
            <person name="Li C."/>
        </authorList>
    </citation>
    <scope>NUCLEOTIDE SEQUENCE [LARGE SCALE GENOMIC DNA]</scope>
    <source>
        <tissue evidence="21">Flower</tissue>
    </source>
</reference>
<dbReference type="InterPro" id="IPR017441">
    <property type="entry name" value="Protein_kinase_ATP_BS"/>
</dbReference>
<keyword evidence="11 17" id="KW-0067">ATP-binding</keyword>
<keyword evidence="13 18" id="KW-0472">Membrane</keyword>
<dbReference type="Pfam" id="PF07714">
    <property type="entry name" value="PK_Tyr_Ser-Thr"/>
    <property type="match status" value="1"/>
</dbReference>
<dbReference type="FunFam" id="3.30.200.20:FF:000394">
    <property type="entry name" value="Leucine-rich repeat receptor-like protein kinase"/>
    <property type="match status" value="1"/>
</dbReference>
<dbReference type="PROSITE" id="PS00108">
    <property type="entry name" value="PROTEIN_KINASE_ST"/>
    <property type="match status" value="1"/>
</dbReference>
<dbReference type="SMART" id="SM00220">
    <property type="entry name" value="S_TKc"/>
    <property type="match status" value="1"/>
</dbReference>
<sequence length="912" mass="102225">MGKLDRLLVLNFFLVFSVSRAQMPGFISIDCGGRETYTDDLGLVWSPDNQLISGETANISIPNENRKQYMSVRYFPADDEKYCYTFNVTLRTRYLVRASFLYGNFDKSNVYPKFDISIGASHWTTIVIFDANTIVTQEAVILAAAPTVDICLSNATTGQPFISTIELRQFNGSLYHTDFETEFFLGLSARINFGAESNESVRYPDDPYDRIWVSDSLKRANYLVDVASGTERISTSMPIDVNSDERPPVKVMQTAVVGQNGTLSYRLNLNGFPGYGWAFCYFAEIEDLGPDEIRKFKLSLPGNKDLTRLIVNVQENAQGKYRLYEPGSYNLSLPFVLSFAFKQTNDSSKGPILNALEIYKYLEIHYGSFDGLTMSSFASHYPEALLAQGGDPCLPAPWSWVQCNSDPQPRIISIKLSGRNLTGNIPSELANLTGLVELWLDGNMLSGQIPDLSGCLNLKIIHLENNKLTGSLPSYLGSLPSLSELYLQNNMLSGTVPSRLLSKSIIFVYSGNPYLDEGRNNNRRILIVICYVVGFSALLVAVFAYLFACRRRKIFSGKDDLTTVLPVQKLCNSFSELGTETAHRYMLSEIKDATGNFVRKVGSGGYGTVYYGKMQDGKEIAVKVLMNDSCQGNRQFSIEVSLLSRIHHRNLVQFLGYCQQEGKSILVYEFMHNGTLKEHLHASSQERHISWINRLEIAEDAAKGIEYLHTGCSPTIIHRDLKTSNILLDKNMRAKVSDFGLSKPAVDESHVSSVVRGTLGYLDPEYYTSQQLTVKSDVYSFGIILLELISGKEPISNTSFGDNFRNISQWAKFYCESGDIDAIIDHSLRGSYKDIQSVWKVAEVAVRCVNREMINRPFMSEVLKEIQEAISMEQTPNNIQPHDMFGTEFVDALNNPGSDVYSSDSFTQPELR</sequence>
<dbReference type="Proteomes" id="UP001327560">
    <property type="component" value="Chromosome 7"/>
</dbReference>
<evidence type="ECO:0000256" key="15">
    <source>
        <dbReference type="ARBA" id="ARBA00047899"/>
    </source>
</evidence>
<evidence type="ECO:0000256" key="6">
    <source>
        <dbReference type="ARBA" id="ARBA00022679"/>
    </source>
</evidence>
<keyword evidence="19" id="KW-0732">Signal</keyword>
<evidence type="ECO:0000256" key="17">
    <source>
        <dbReference type="PROSITE-ProRule" id="PRU10141"/>
    </source>
</evidence>
<dbReference type="FunFam" id="1.10.510.10:FF:000146">
    <property type="entry name" value="LRR receptor-like serine/threonine-protein kinase IOS1"/>
    <property type="match status" value="1"/>
</dbReference>
<keyword evidence="12 18" id="KW-1133">Transmembrane helix</keyword>
<feature type="binding site" evidence="17">
    <location>
        <position position="623"/>
    </location>
    <ligand>
        <name>ATP</name>
        <dbReference type="ChEBI" id="CHEBI:30616"/>
    </ligand>
</feature>
<dbReference type="InterPro" id="IPR008271">
    <property type="entry name" value="Ser/Thr_kinase_AS"/>
</dbReference>
<dbReference type="InterPro" id="IPR000719">
    <property type="entry name" value="Prot_kinase_dom"/>
</dbReference>
<keyword evidence="6" id="KW-0808">Transferase</keyword>
<evidence type="ECO:0000313" key="21">
    <source>
        <dbReference type="EMBL" id="WOL14845.1"/>
    </source>
</evidence>
<keyword evidence="14" id="KW-0675">Receptor</keyword>
<evidence type="ECO:0000256" key="4">
    <source>
        <dbReference type="ARBA" id="ARBA00022553"/>
    </source>
</evidence>
<dbReference type="GO" id="GO:0005886">
    <property type="term" value="C:plasma membrane"/>
    <property type="evidence" value="ECO:0007669"/>
    <property type="project" value="UniProtKB-SubCell"/>
</dbReference>
<proteinExistence type="predicted"/>
<dbReference type="GO" id="GO:0004674">
    <property type="term" value="F:protein serine/threonine kinase activity"/>
    <property type="evidence" value="ECO:0007669"/>
    <property type="project" value="UniProtKB-KW"/>
</dbReference>
<protein>
    <recommendedName>
        <fullName evidence="2">non-specific serine/threonine protein kinase</fullName>
        <ecNumber evidence="2">2.7.11.1</ecNumber>
    </recommendedName>
</protein>
<dbReference type="PROSITE" id="PS50011">
    <property type="entry name" value="PROTEIN_KINASE_DOM"/>
    <property type="match status" value="1"/>
</dbReference>
<keyword evidence="5" id="KW-0433">Leucine-rich repeat</keyword>
<name>A0AAQ3KUF7_9LILI</name>
<dbReference type="PANTHER" id="PTHR45631:SF19">
    <property type="entry name" value="PROTEIN KINASE DOMAIN-CONTAINING PROTEIN"/>
    <property type="match status" value="1"/>
</dbReference>
<dbReference type="PROSITE" id="PS00107">
    <property type="entry name" value="PROTEIN_KINASE_ATP"/>
    <property type="match status" value="1"/>
</dbReference>
<feature type="domain" description="Protein kinase" evidence="20">
    <location>
        <begin position="595"/>
        <end position="870"/>
    </location>
</feature>
<keyword evidence="7 18" id="KW-0812">Transmembrane</keyword>
<organism evidence="21 22">
    <name type="scientific">Canna indica</name>
    <name type="common">Indian-shot</name>
    <dbReference type="NCBI Taxonomy" id="4628"/>
    <lineage>
        <taxon>Eukaryota</taxon>
        <taxon>Viridiplantae</taxon>
        <taxon>Streptophyta</taxon>
        <taxon>Embryophyta</taxon>
        <taxon>Tracheophyta</taxon>
        <taxon>Spermatophyta</taxon>
        <taxon>Magnoliopsida</taxon>
        <taxon>Liliopsida</taxon>
        <taxon>Zingiberales</taxon>
        <taxon>Cannaceae</taxon>
        <taxon>Canna</taxon>
    </lineage>
</organism>
<evidence type="ECO:0000256" key="16">
    <source>
        <dbReference type="ARBA" id="ARBA00048679"/>
    </source>
</evidence>
<dbReference type="EMBL" id="CP136896">
    <property type="protein sequence ID" value="WOL14845.1"/>
    <property type="molecule type" value="Genomic_DNA"/>
</dbReference>
<comment type="subcellular location">
    <subcellularLocation>
        <location evidence="1">Cell membrane</location>
        <topology evidence="1">Single-pass membrane protein</topology>
    </subcellularLocation>
</comment>
<evidence type="ECO:0000256" key="11">
    <source>
        <dbReference type="ARBA" id="ARBA00022840"/>
    </source>
</evidence>
<dbReference type="AlphaFoldDB" id="A0AAQ3KUF7"/>
<feature type="transmembrane region" description="Helical" evidence="18">
    <location>
        <begin position="525"/>
        <end position="548"/>
    </location>
</feature>
<evidence type="ECO:0000256" key="18">
    <source>
        <dbReference type="SAM" id="Phobius"/>
    </source>
</evidence>
<dbReference type="EC" id="2.7.11.1" evidence="2"/>
<evidence type="ECO:0000256" key="1">
    <source>
        <dbReference type="ARBA" id="ARBA00004162"/>
    </source>
</evidence>
<dbReference type="PANTHER" id="PTHR45631">
    <property type="entry name" value="OS07G0107800 PROTEIN-RELATED"/>
    <property type="match status" value="1"/>
</dbReference>
<evidence type="ECO:0000256" key="10">
    <source>
        <dbReference type="ARBA" id="ARBA00022777"/>
    </source>
</evidence>
<accession>A0AAQ3KUF7</accession>